<accession>A0A956LZB7</accession>
<reference evidence="2" key="1">
    <citation type="submission" date="2020-04" db="EMBL/GenBank/DDBJ databases">
        <authorList>
            <person name="Zhang T."/>
        </authorList>
    </citation>
    <scope>NUCLEOTIDE SEQUENCE</scope>
    <source>
        <strain evidence="2">HKST-UBA01</strain>
    </source>
</reference>
<feature type="domain" description="VWFA" evidence="1">
    <location>
        <begin position="173"/>
        <end position="271"/>
    </location>
</feature>
<dbReference type="InterPro" id="IPR002035">
    <property type="entry name" value="VWF_A"/>
</dbReference>
<dbReference type="InterPro" id="IPR036465">
    <property type="entry name" value="vWFA_dom_sf"/>
</dbReference>
<dbReference type="AlphaFoldDB" id="A0A956LZB7"/>
<protein>
    <submittedName>
        <fullName evidence="2">VWA domain-containing protein</fullName>
    </submittedName>
</protein>
<evidence type="ECO:0000313" key="3">
    <source>
        <dbReference type="Proteomes" id="UP000697710"/>
    </source>
</evidence>
<dbReference type="Pfam" id="PF13519">
    <property type="entry name" value="VWA_2"/>
    <property type="match status" value="1"/>
</dbReference>
<evidence type="ECO:0000313" key="2">
    <source>
        <dbReference type="EMBL" id="MCA9727402.1"/>
    </source>
</evidence>
<dbReference type="Proteomes" id="UP000697710">
    <property type="component" value="Unassembled WGS sequence"/>
</dbReference>
<dbReference type="Gene3D" id="3.40.50.410">
    <property type="entry name" value="von Willebrand factor, type A domain"/>
    <property type="match status" value="1"/>
</dbReference>
<proteinExistence type="predicted"/>
<evidence type="ECO:0000259" key="1">
    <source>
        <dbReference type="Pfam" id="PF13519"/>
    </source>
</evidence>
<organism evidence="2 3">
    <name type="scientific">Eiseniibacteriota bacterium</name>
    <dbReference type="NCBI Taxonomy" id="2212470"/>
    <lineage>
        <taxon>Bacteria</taxon>
        <taxon>Candidatus Eiseniibacteriota</taxon>
    </lineage>
</organism>
<sequence>MRYRFSAIDPVLLQKLADFQNLMQIFQQLLLRTNGDVERTMEVLRSLQEQGYLPEDWDLDEFERKLQNDEIVMRSPHGLVLTKKGERAIRTASLEEIFGGLQLGALGAHPTPHEGSGGVDQLPDRRPYQFGDDLTQIDFSESIMNSVRRAGDLTLQEQDLSVAETEHSTSCATVILIDVSHSMILYGEDRITPAKKVALALSELILTRYQKDALDVVLFGNEAMRIEVKDLPYVGAGPFHTNTQEGLRYARKILERRHQTNKQIFLITDGKPTVIRLADGRLYRNVGGLDPIIVNRTLDEAVMCRRRRIPITTFMVARDGYLQQFVRQLTERNHGRAYFTSPDRLGSYLMVDFLQNRKRRVR</sequence>
<gene>
    <name evidence="2" type="ORF">KC729_06950</name>
</gene>
<dbReference type="SUPFAM" id="SSF53300">
    <property type="entry name" value="vWA-like"/>
    <property type="match status" value="1"/>
</dbReference>
<comment type="caution">
    <text evidence="2">The sequence shown here is derived from an EMBL/GenBank/DDBJ whole genome shotgun (WGS) entry which is preliminary data.</text>
</comment>
<dbReference type="EMBL" id="JAGQHR010000159">
    <property type="protein sequence ID" value="MCA9727402.1"/>
    <property type="molecule type" value="Genomic_DNA"/>
</dbReference>
<dbReference type="CDD" id="cd00198">
    <property type="entry name" value="vWFA"/>
    <property type="match status" value="1"/>
</dbReference>
<name>A0A956LZB7_UNCEI</name>
<reference evidence="2" key="2">
    <citation type="journal article" date="2021" name="Microbiome">
        <title>Successional dynamics and alternative stable states in a saline activated sludge microbial community over 9 years.</title>
        <authorList>
            <person name="Wang Y."/>
            <person name="Ye J."/>
            <person name="Ju F."/>
            <person name="Liu L."/>
            <person name="Boyd J.A."/>
            <person name="Deng Y."/>
            <person name="Parks D.H."/>
            <person name="Jiang X."/>
            <person name="Yin X."/>
            <person name="Woodcroft B.J."/>
            <person name="Tyson G.W."/>
            <person name="Hugenholtz P."/>
            <person name="Polz M.F."/>
            <person name="Zhang T."/>
        </authorList>
    </citation>
    <scope>NUCLEOTIDE SEQUENCE</scope>
    <source>
        <strain evidence="2">HKST-UBA01</strain>
    </source>
</reference>